<keyword evidence="2 8" id="KW-0963">Cytoplasm</keyword>
<dbReference type="GO" id="GO:0004125">
    <property type="term" value="F:L-seryl-tRNA(Sec) selenium transferase activity"/>
    <property type="evidence" value="ECO:0007669"/>
    <property type="project" value="UniProtKB-EC"/>
</dbReference>
<evidence type="ECO:0000256" key="2">
    <source>
        <dbReference type="ARBA" id="ARBA00022490"/>
    </source>
</evidence>
<sequence>MTARLKGHAEARGAALRRLPSVDDVLKADAAAVAIDRFGRTATVAAVRAALAETRAALRVGGDTPEPGVSSARVAEAALARLVTDARPAVRPVFNLTGVVLHTNLGRAVLAEAAIEAAVTAMRRTIALEFDLTTGKRGERDGLVRDLLCELTGAEDATVVNNNAAAVLLVLNTLAKGREAIVSRGELIEIGGAFRMPDIMARAGAKLVEVGTTNRTHPTDYAAALNARTGLVLKVHTSNYRIEGFTSAVPARDLVALARDKNVPVVDDLGSGTLIDLARFGLAHEPTVAEAVAAGADLVTFSGDKLLGGPQAGFVVGRRDLIQKINRNPMKRALRVDKIRLAAIEATLKLYRDPDRLVETLPTLRHLARPQADILAQAQRLVPALAAALGDEFEVTADACASRIGSGALPQETLSSGALVARPRTERGAGRALERAAKTLRDLPVPVIGRIADGVLVLDLRCLDDEAGFLTTLASLRGGADALA</sequence>
<dbReference type="Gene3D" id="3.40.640.10">
    <property type="entry name" value="Type I PLP-dependent aspartate aminotransferase-like (Major domain)"/>
    <property type="match status" value="1"/>
</dbReference>
<evidence type="ECO:0000313" key="11">
    <source>
        <dbReference type="Proteomes" id="UP001597314"/>
    </source>
</evidence>
<evidence type="ECO:0000256" key="8">
    <source>
        <dbReference type="HAMAP-Rule" id="MF_00423"/>
    </source>
</evidence>
<feature type="domain" description="L-seryl-tRNA selenium transferase N-terminal" evidence="9">
    <location>
        <begin position="16"/>
        <end position="55"/>
    </location>
</feature>
<dbReference type="HAMAP" id="MF_00423">
    <property type="entry name" value="SelA"/>
    <property type="match status" value="1"/>
</dbReference>
<keyword evidence="3 8" id="KW-0808">Transferase</keyword>
<dbReference type="InterPro" id="IPR015421">
    <property type="entry name" value="PyrdxlP-dep_Trfase_major"/>
</dbReference>
<dbReference type="InterPro" id="IPR015424">
    <property type="entry name" value="PyrdxlP-dep_Trfase"/>
</dbReference>
<evidence type="ECO:0000259" key="9">
    <source>
        <dbReference type="Pfam" id="PF12390"/>
    </source>
</evidence>
<evidence type="ECO:0000256" key="7">
    <source>
        <dbReference type="ARBA" id="ARBA00044507"/>
    </source>
</evidence>
<comment type="function">
    <text evidence="8">Converts seryl-tRNA(Sec) to selenocysteinyl-tRNA(Sec) required for selenoprotein biosynthesis.</text>
</comment>
<evidence type="ECO:0000256" key="4">
    <source>
        <dbReference type="ARBA" id="ARBA00022898"/>
    </source>
</evidence>
<comment type="catalytic activity">
    <reaction evidence="8">
        <text>L-seryl-tRNA(Sec) + selenophosphate + H(+) = L-selenocysteinyl-tRNA(Sec) + phosphate</text>
        <dbReference type="Rhea" id="RHEA:22728"/>
        <dbReference type="Rhea" id="RHEA-COMP:9742"/>
        <dbReference type="Rhea" id="RHEA-COMP:9743"/>
        <dbReference type="ChEBI" id="CHEBI:15378"/>
        <dbReference type="ChEBI" id="CHEBI:16144"/>
        <dbReference type="ChEBI" id="CHEBI:43474"/>
        <dbReference type="ChEBI" id="CHEBI:78533"/>
        <dbReference type="ChEBI" id="CHEBI:78573"/>
        <dbReference type="EC" id="2.9.1.1"/>
    </reaction>
</comment>
<dbReference type="EC" id="2.9.1.1" evidence="8"/>
<organism evidence="10 11">
    <name type="scientific">Rhodoplanes azumiensis</name>
    <dbReference type="NCBI Taxonomy" id="1897628"/>
    <lineage>
        <taxon>Bacteria</taxon>
        <taxon>Pseudomonadati</taxon>
        <taxon>Pseudomonadota</taxon>
        <taxon>Alphaproteobacteria</taxon>
        <taxon>Hyphomicrobiales</taxon>
        <taxon>Nitrobacteraceae</taxon>
        <taxon>Rhodoplanes</taxon>
    </lineage>
</organism>
<dbReference type="InterPro" id="IPR025862">
    <property type="entry name" value="SelA_trans_N_dom"/>
</dbReference>
<dbReference type="InterPro" id="IPR018319">
    <property type="entry name" value="SelA-like"/>
</dbReference>
<dbReference type="SUPFAM" id="SSF53383">
    <property type="entry name" value="PLP-dependent transferases"/>
    <property type="match status" value="1"/>
</dbReference>
<comment type="cofactor">
    <cofactor evidence="1 8">
        <name>pyridoxal 5'-phosphate</name>
        <dbReference type="ChEBI" id="CHEBI:597326"/>
    </cofactor>
</comment>
<keyword evidence="6 8" id="KW-0711">Selenium</keyword>
<feature type="modified residue" description="N6-(pyridoxal phosphate)lysine" evidence="8">
    <location>
        <position position="305"/>
    </location>
</feature>
<dbReference type="Gene3D" id="3.90.1150.180">
    <property type="match status" value="1"/>
</dbReference>
<evidence type="ECO:0000256" key="6">
    <source>
        <dbReference type="ARBA" id="ARBA00023266"/>
    </source>
</evidence>
<evidence type="ECO:0000256" key="3">
    <source>
        <dbReference type="ARBA" id="ARBA00022679"/>
    </source>
</evidence>
<dbReference type="Pfam" id="PF12390">
    <property type="entry name" value="Se-cys_synth_N"/>
    <property type="match status" value="1"/>
</dbReference>
<evidence type="ECO:0000256" key="5">
    <source>
        <dbReference type="ARBA" id="ARBA00022917"/>
    </source>
</evidence>
<dbReference type="Proteomes" id="UP001597314">
    <property type="component" value="Unassembled WGS sequence"/>
</dbReference>
<dbReference type="InterPro" id="IPR004534">
    <property type="entry name" value="SelA_trans"/>
</dbReference>
<keyword evidence="11" id="KW-1185">Reference proteome</keyword>
<evidence type="ECO:0000313" key="10">
    <source>
        <dbReference type="EMBL" id="MFD2182803.1"/>
    </source>
</evidence>
<comment type="caution">
    <text evidence="10">The sequence shown here is derived from an EMBL/GenBank/DDBJ whole genome shotgun (WGS) entry which is preliminary data.</text>
</comment>
<gene>
    <name evidence="8 10" type="primary">selA</name>
    <name evidence="10" type="ORF">ACFSOX_11610</name>
</gene>
<dbReference type="EMBL" id="JBHUIW010000011">
    <property type="protein sequence ID" value="MFD2182803.1"/>
    <property type="molecule type" value="Genomic_DNA"/>
</dbReference>
<comment type="similarity">
    <text evidence="7 8">Belongs to the SelA family.</text>
</comment>
<reference evidence="11" key="1">
    <citation type="journal article" date="2019" name="Int. J. Syst. Evol. Microbiol.">
        <title>The Global Catalogue of Microorganisms (GCM) 10K type strain sequencing project: providing services to taxonomists for standard genome sequencing and annotation.</title>
        <authorList>
            <consortium name="The Broad Institute Genomics Platform"/>
            <consortium name="The Broad Institute Genome Sequencing Center for Infectious Disease"/>
            <person name="Wu L."/>
            <person name="Ma J."/>
        </authorList>
    </citation>
    <scope>NUCLEOTIDE SEQUENCE [LARGE SCALE GENOMIC DNA]</scope>
    <source>
        <strain evidence="11">CGMCC 1.6774</strain>
    </source>
</reference>
<accession>A0ABW5AIR5</accession>
<dbReference type="RefSeq" id="WP_378477974.1">
    <property type="nucleotide sequence ID" value="NZ_JBHUIW010000011.1"/>
</dbReference>
<dbReference type="Pfam" id="PF03841">
    <property type="entry name" value="SelA"/>
    <property type="match status" value="1"/>
</dbReference>
<keyword evidence="4 8" id="KW-0663">Pyridoxal phosphate</keyword>
<dbReference type="PANTHER" id="PTHR32328:SF0">
    <property type="entry name" value="L-SERYL-TRNA(SEC) SELENIUM TRANSFERASE"/>
    <property type="match status" value="1"/>
</dbReference>
<comment type="subcellular location">
    <subcellularLocation>
        <location evidence="8">Cytoplasm</location>
    </subcellularLocation>
</comment>
<dbReference type="NCBIfam" id="TIGR00474">
    <property type="entry name" value="selA"/>
    <property type="match status" value="1"/>
</dbReference>
<proteinExistence type="inferred from homology"/>
<comment type="pathway">
    <text evidence="8">Aminoacyl-tRNA biosynthesis; selenocysteinyl-tRNA(Sec) biosynthesis; selenocysteinyl-tRNA(Sec) from L-seryl-tRNA(Sec) (bacterial route): step 1/1.</text>
</comment>
<dbReference type="PANTHER" id="PTHR32328">
    <property type="entry name" value="L-SERYL-TRNA(SEC) SELENIUM TRANSFERASE"/>
    <property type="match status" value="1"/>
</dbReference>
<evidence type="ECO:0000256" key="1">
    <source>
        <dbReference type="ARBA" id="ARBA00001933"/>
    </source>
</evidence>
<keyword evidence="5 8" id="KW-0648">Protein biosynthesis</keyword>
<name>A0ABW5AIR5_9BRAD</name>
<protein>
    <recommendedName>
        <fullName evidence="8">L-seryl-tRNA(Sec) selenium transferase</fullName>
        <ecNumber evidence="8">2.9.1.1</ecNumber>
    </recommendedName>
    <alternativeName>
        <fullName evidence="8">Selenocysteine synthase</fullName>
        <shortName evidence="8">Sec synthase</shortName>
    </alternativeName>
    <alternativeName>
        <fullName evidence="8">Selenocysteinyl-tRNA(Sec) synthase</fullName>
    </alternativeName>
</protein>